<feature type="domain" description="Major facilitator superfamily (MFS) profile" evidence="5">
    <location>
        <begin position="11"/>
        <end position="388"/>
    </location>
</feature>
<dbReference type="CDD" id="cd17324">
    <property type="entry name" value="MFS_NepI_like"/>
    <property type="match status" value="1"/>
</dbReference>
<comment type="caution">
    <text evidence="6">The sequence shown here is derived from an EMBL/GenBank/DDBJ whole genome shotgun (WGS) entry which is preliminary data.</text>
</comment>
<feature type="transmembrane region" description="Helical" evidence="4">
    <location>
        <begin position="49"/>
        <end position="68"/>
    </location>
</feature>
<dbReference type="Pfam" id="PF07690">
    <property type="entry name" value="MFS_1"/>
    <property type="match status" value="1"/>
</dbReference>
<dbReference type="PANTHER" id="PTHR42910">
    <property type="entry name" value="TRANSPORTER SCO4007-RELATED"/>
    <property type="match status" value="1"/>
</dbReference>
<proteinExistence type="predicted"/>
<feature type="transmembrane region" description="Helical" evidence="4">
    <location>
        <begin position="300"/>
        <end position="318"/>
    </location>
</feature>
<feature type="transmembrane region" description="Helical" evidence="4">
    <location>
        <begin position="339"/>
        <end position="359"/>
    </location>
</feature>
<feature type="transmembrane region" description="Helical" evidence="4">
    <location>
        <begin position="101"/>
        <end position="122"/>
    </location>
</feature>
<feature type="transmembrane region" description="Helical" evidence="4">
    <location>
        <begin position="248"/>
        <end position="266"/>
    </location>
</feature>
<evidence type="ECO:0000259" key="5">
    <source>
        <dbReference type="PROSITE" id="PS50850"/>
    </source>
</evidence>
<keyword evidence="3 4" id="KW-0472">Membrane</keyword>
<evidence type="ECO:0000313" key="7">
    <source>
        <dbReference type="Proteomes" id="UP000664405"/>
    </source>
</evidence>
<dbReference type="PROSITE" id="PS50850">
    <property type="entry name" value="MFS"/>
    <property type="match status" value="1"/>
</dbReference>
<keyword evidence="1 4" id="KW-0812">Transmembrane</keyword>
<feature type="transmembrane region" description="Helical" evidence="4">
    <location>
        <begin position="164"/>
        <end position="184"/>
    </location>
</feature>
<dbReference type="GO" id="GO:0022857">
    <property type="term" value="F:transmembrane transporter activity"/>
    <property type="evidence" value="ECO:0007669"/>
    <property type="project" value="InterPro"/>
</dbReference>
<dbReference type="EMBL" id="JAEKJW010000001">
    <property type="protein sequence ID" value="MBN8196283.1"/>
    <property type="molecule type" value="Genomic_DNA"/>
</dbReference>
<dbReference type="InterPro" id="IPR011701">
    <property type="entry name" value="MFS"/>
</dbReference>
<dbReference type="RefSeq" id="WP_206927036.1">
    <property type="nucleotide sequence ID" value="NZ_JAEKJW010000001.1"/>
</dbReference>
<dbReference type="Gene3D" id="1.20.1250.20">
    <property type="entry name" value="MFS general substrate transporter like domains"/>
    <property type="match status" value="1"/>
</dbReference>
<dbReference type="InterPro" id="IPR036259">
    <property type="entry name" value="MFS_trans_sf"/>
</dbReference>
<evidence type="ECO:0000256" key="1">
    <source>
        <dbReference type="ARBA" id="ARBA00022692"/>
    </source>
</evidence>
<reference evidence="6" key="1">
    <citation type="submission" date="2020-12" db="EMBL/GenBank/DDBJ databases">
        <title>Oil enriched cultivation method for isolating marine PHA-producing bacteria.</title>
        <authorList>
            <person name="Zheng W."/>
            <person name="Yu S."/>
            <person name="Huang Y."/>
        </authorList>
    </citation>
    <scope>NUCLEOTIDE SEQUENCE</scope>
    <source>
        <strain evidence="6">SY-2-3</strain>
    </source>
</reference>
<gene>
    <name evidence="6" type="ORF">JF547_07365</name>
</gene>
<organism evidence="6 7">
    <name type="scientific">Thalassospira povalilytica</name>
    <dbReference type="NCBI Taxonomy" id="732237"/>
    <lineage>
        <taxon>Bacteria</taxon>
        <taxon>Pseudomonadati</taxon>
        <taxon>Pseudomonadota</taxon>
        <taxon>Alphaproteobacteria</taxon>
        <taxon>Rhodospirillales</taxon>
        <taxon>Thalassospiraceae</taxon>
        <taxon>Thalassospira</taxon>
    </lineage>
</organism>
<dbReference type="Proteomes" id="UP000664405">
    <property type="component" value="Unassembled WGS sequence"/>
</dbReference>
<accession>A0A8I1SIQ9</accession>
<feature type="transmembrane region" description="Helical" evidence="4">
    <location>
        <begin position="77"/>
        <end position="95"/>
    </location>
</feature>
<keyword evidence="2 4" id="KW-1133">Transmembrane helix</keyword>
<feature type="transmembrane region" description="Helical" evidence="4">
    <location>
        <begin position="365"/>
        <end position="384"/>
    </location>
</feature>
<feature type="transmembrane region" description="Helical" evidence="4">
    <location>
        <begin position="12"/>
        <end position="29"/>
    </location>
</feature>
<evidence type="ECO:0000256" key="4">
    <source>
        <dbReference type="SAM" id="Phobius"/>
    </source>
</evidence>
<feature type="transmembrane region" description="Helical" evidence="4">
    <location>
        <begin position="134"/>
        <end position="152"/>
    </location>
</feature>
<name>A0A8I1SIQ9_9PROT</name>
<dbReference type="InterPro" id="IPR020846">
    <property type="entry name" value="MFS_dom"/>
</dbReference>
<sequence>MHAKPTLTRGLLTFMAVGSGLSVASLYYVQPLLELLAREYGLSETSAGLLVTVAQLGYLTGLIAVVPLGDHHERRKLLTVTSALTALGLLAMGLAPSFLMLVAFSISVGITCVTAQILVPLAAHLAADDKRGSAVGAVMSGLLLGILLARTFSGVMAELAGWRSVFIVASVLMAFYAVACYRIIPNIPPTSHTSYRALYLSILHLFRDEPVLRRRSLIGGLQYAVFAIFWTSMAFMLVRQYDMSEAVIGLYGLIGAIGILAARIAGRLADKGWARLSTGGFLLTTISSWVLLYWGQWSLVAFAIGVVLLDLGIQGTHISNQSEVYRLSAEARSRLTTGYMASYFFGGACGSASSAVAYGMGGWPAVVVLGSTVSILCAVIWAVTELRLPLRQMKHGA</sequence>
<evidence type="ECO:0000313" key="6">
    <source>
        <dbReference type="EMBL" id="MBN8196283.1"/>
    </source>
</evidence>
<dbReference type="SUPFAM" id="SSF103473">
    <property type="entry name" value="MFS general substrate transporter"/>
    <property type="match status" value="1"/>
</dbReference>
<dbReference type="AlphaFoldDB" id="A0A8I1SIQ9"/>
<evidence type="ECO:0000256" key="2">
    <source>
        <dbReference type="ARBA" id="ARBA00022989"/>
    </source>
</evidence>
<feature type="transmembrane region" description="Helical" evidence="4">
    <location>
        <begin position="273"/>
        <end position="294"/>
    </location>
</feature>
<feature type="transmembrane region" description="Helical" evidence="4">
    <location>
        <begin position="217"/>
        <end position="236"/>
    </location>
</feature>
<protein>
    <submittedName>
        <fullName evidence="6">MFS transporter</fullName>
    </submittedName>
</protein>
<dbReference type="PANTHER" id="PTHR42910:SF1">
    <property type="entry name" value="MAJOR FACILITATOR SUPERFAMILY (MFS) PROFILE DOMAIN-CONTAINING PROTEIN"/>
    <property type="match status" value="1"/>
</dbReference>
<evidence type="ECO:0000256" key="3">
    <source>
        <dbReference type="ARBA" id="ARBA00023136"/>
    </source>
</evidence>